<sequence length="282" mass="32501">MTPSLVRTSEKRCIKGDFSSSTQDQIPPRQGPGRRPLYLVAFHSYIMSETVPVQQRHNLNAEILQSGDIQPGKRARERAKNKAFLTLIRETEKKEQAETDKLVLNQHNFQIFLTNLGKKQDIEFKTSIGMAYNEQDEEADEEYDIQKQIDKDIEAGIINLEENDEMPIPLKDIVNQTELINSQLQESSSIPQLPLNLIDPYIFYEKLKKQKIAQSLLFDAPLTPNNKIKRGNDWSTIARDYSPNFDSSDIEEFNTQSFDLYSPTFDLNITADKDFEKNPLQQ</sequence>
<name>A0A5J4WBG1_9EUKA</name>
<dbReference type="EMBL" id="SNRW01002614">
    <property type="protein sequence ID" value="KAA6392231.1"/>
    <property type="molecule type" value="Genomic_DNA"/>
</dbReference>
<accession>A0A5J4WBG1</accession>
<feature type="region of interest" description="Disordered" evidence="1">
    <location>
        <begin position="1"/>
        <end position="33"/>
    </location>
</feature>
<comment type="caution">
    <text evidence="2">The sequence shown here is derived from an EMBL/GenBank/DDBJ whole genome shotgun (WGS) entry which is preliminary data.</text>
</comment>
<protein>
    <submittedName>
        <fullName evidence="2">Uncharacterized protein</fullName>
    </submittedName>
</protein>
<dbReference type="Proteomes" id="UP000324800">
    <property type="component" value="Unassembled WGS sequence"/>
</dbReference>
<organism evidence="2 3">
    <name type="scientific">Streblomastix strix</name>
    <dbReference type="NCBI Taxonomy" id="222440"/>
    <lineage>
        <taxon>Eukaryota</taxon>
        <taxon>Metamonada</taxon>
        <taxon>Preaxostyla</taxon>
        <taxon>Oxymonadida</taxon>
        <taxon>Streblomastigidae</taxon>
        <taxon>Streblomastix</taxon>
    </lineage>
</organism>
<feature type="non-terminal residue" evidence="2">
    <location>
        <position position="282"/>
    </location>
</feature>
<proteinExistence type="predicted"/>
<reference evidence="2 3" key="1">
    <citation type="submission" date="2019-03" db="EMBL/GenBank/DDBJ databases">
        <title>Single cell metagenomics reveals metabolic interactions within the superorganism composed of flagellate Streblomastix strix and complex community of Bacteroidetes bacteria on its surface.</title>
        <authorList>
            <person name="Treitli S.C."/>
            <person name="Kolisko M."/>
            <person name="Husnik F."/>
            <person name="Keeling P."/>
            <person name="Hampl V."/>
        </authorList>
    </citation>
    <scope>NUCLEOTIDE SEQUENCE [LARGE SCALE GENOMIC DNA]</scope>
    <source>
        <strain evidence="2">ST1C</strain>
    </source>
</reference>
<evidence type="ECO:0000313" key="2">
    <source>
        <dbReference type="EMBL" id="KAA6392231.1"/>
    </source>
</evidence>
<gene>
    <name evidence="2" type="ORF">EZS28_012239</name>
</gene>
<dbReference type="AlphaFoldDB" id="A0A5J4WBG1"/>
<evidence type="ECO:0000313" key="3">
    <source>
        <dbReference type="Proteomes" id="UP000324800"/>
    </source>
</evidence>
<evidence type="ECO:0000256" key="1">
    <source>
        <dbReference type="SAM" id="MobiDB-lite"/>
    </source>
</evidence>